<feature type="compositionally biased region" description="Basic and acidic residues" evidence="1">
    <location>
        <begin position="202"/>
        <end position="212"/>
    </location>
</feature>
<dbReference type="OrthoDB" id="10657911at2759"/>
<dbReference type="Xenbase" id="XB-GENE-29094943">
    <property type="gene designation" value="LOC116409460"/>
</dbReference>
<organism evidence="3 4">
    <name type="scientific">Xenopus tropicalis</name>
    <name type="common">Western clawed frog</name>
    <name type="synonym">Silurana tropicalis</name>
    <dbReference type="NCBI Taxonomy" id="8364"/>
    <lineage>
        <taxon>Eukaryota</taxon>
        <taxon>Metazoa</taxon>
        <taxon>Chordata</taxon>
        <taxon>Craniata</taxon>
        <taxon>Vertebrata</taxon>
        <taxon>Euteleostomi</taxon>
        <taxon>Amphibia</taxon>
        <taxon>Batrachia</taxon>
        <taxon>Anura</taxon>
        <taxon>Pipoidea</taxon>
        <taxon>Pipidae</taxon>
        <taxon>Xenopodinae</taxon>
        <taxon>Xenopus</taxon>
        <taxon>Silurana</taxon>
    </lineage>
</organism>
<feature type="region of interest" description="Disordered" evidence="1">
    <location>
        <begin position="202"/>
        <end position="221"/>
    </location>
</feature>
<dbReference type="GeneID" id="116409460"/>
<evidence type="ECO:0000256" key="1">
    <source>
        <dbReference type="SAM" id="MobiDB-lite"/>
    </source>
</evidence>
<keyword evidence="2" id="KW-0812">Transmembrane</keyword>
<evidence type="ECO:0000313" key="4">
    <source>
        <dbReference type="RefSeq" id="XP_031753976.1"/>
    </source>
</evidence>
<dbReference type="Proteomes" id="UP000008143">
    <property type="component" value="Chromosome 3"/>
</dbReference>
<evidence type="ECO:0000313" key="5">
    <source>
        <dbReference type="Xenbase" id="XB-GENE-29094943"/>
    </source>
</evidence>
<keyword evidence="3" id="KW-1185">Reference proteome</keyword>
<feature type="transmembrane region" description="Helical" evidence="2">
    <location>
        <begin position="39"/>
        <end position="59"/>
    </location>
</feature>
<evidence type="ECO:0000256" key="2">
    <source>
        <dbReference type="SAM" id="Phobius"/>
    </source>
</evidence>
<gene>
    <name evidence="4 5" type="primary">LOC116409460</name>
</gene>
<proteinExistence type="predicted"/>
<dbReference type="AGR" id="Xenbase:XB-GENE-29094943"/>
<sequence length="239" mass="27444">MAGTETPVYNLVTESNTSYVQTTIAVEPSESAPIPWKKIAFLIIGLLGIAAFSSLCYGIRKEIKKTKKKEEMEEKRKNTKYFYANFGPDGSNRIYIMQSPGEKLTIIYLPGVVDIRENLVTEIIAATNNGKIPPTDGKENNPKPVNIEEPQAIEPKEELKEEPQETVVNNDEIDIEKGKIEEIVADIKDEKKKKKWRFFPFSKEKGKEDNGKEKKKKDKIQKWKRFIKKEKERNIIDLP</sequence>
<dbReference type="RefSeq" id="XP_031753976.1">
    <property type="nucleotide sequence ID" value="XM_031898116.1"/>
</dbReference>
<protein>
    <submittedName>
        <fullName evidence="4">Uncharacterized protein LOC116409460</fullName>
    </submittedName>
</protein>
<accession>A0A8J1JBF1</accession>
<evidence type="ECO:0000313" key="3">
    <source>
        <dbReference type="Proteomes" id="UP000008143"/>
    </source>
</evidence>
<keyword evidence="2" id="KW-0472">Membrane</keyword>
<dbReference type="KEGG" id="xtr:116409460"/>
<dbReference type="AlphaFoldDB" id="A0A8J1JBF1"/>
<name>A0A8J1JBF1_XENTR</name>
<reference evidence="4" key="1">
    <citation type="submission" date="2025-08" db="UniProtKB">
        <authorList>
            <consortium name="RefSeq"/>
        </authorList>
    </citation>
    <scope>IDENTIFICATION</scope>
    <source>
        <strain evidence="4">Nigerian</strain>
        <tissue evidence="4">Liver and blood</tissue>
    </source>
</reference>
<keyword evidence="2" id="KW-1133">Transmembrane helix</keyword>